<proteinExistence type="predicted"/>
<evidence type="ECO:0000313" key="2">
    <source>
        <dbReference type="Proteomes" id="UP000505210"/>
    </source>
</evidence>
<reference evidence="1 2" key="1">
    <citation type="submission" date="2020-05" db="EMBL/GenBank/DDBJ databases">
        <title>Complete genome sequence of of a novel Thermoleptolyngbya strain isolated from hot springs of Ganzi, Sichuan China.</title>
        <authorList>
            <person name="Tang J."/>
            <person name="Daroch M."/>
            <person name="Li L."/>
            <person name="Waleron K."/>
            <person name="Waleron M."/>
            <person name="Waleron M."/>
        </authorList>
    </citation>
    <scope>NUCLEOTIDE SEQUENCE [LARGE SCALE GENOMIC DNA]</scope>
    <source>
        <strain evidence="1 2">PKUAC-SCTA183</strain>
    </source>
</reference>
<accession>A0A6M8B7T6</accession>
<name>A0A6M8B7T6_9CYAN</name>
<dbReference type="KEGG" id="theu:HPC62_20980"/>
<protein>
    <submittedName>
        <fullName evidence="1">Uncharacterized protein</fullName>
    </submittedName>
</protein>
<dbReference type="EMBL" id="CP053661">
    <property type="protein sequence ID" value="QKD80767.1"/>
    <property type="molecule type" value="Genomic_DNA"/>
</dbReference>
<keyword evidence="2" id="KW-1185">Reference proteome</keyword>
<gene>
    <name evidence="1" type="ORF">HPC62_20980</name>
</gene>
<dbReference type="RefSeq" id="WP_172353200.1">
    <property type="nucleotide sequence ID" value="NZ_CP053661.1"/>
</dbReference>
<organism evidence="1 2">
    <name type="scientific">Thermoleptolyngbya sichuanensis A183</name>
    <dbReference type="NCBI Taxonomy" id="2737172"/>
    <lineage>
        <taxon>Bacteria</taxon>
        <taxon>Bacillati</taxon>
        <taxon>Cyanobacteriota</taxon>
        <taxon>Cyanophyceae</taxon>
        <taxon>Oculatellales</taxon>
        <taxon>Oculatellaceae</taxon>
        <taxon>Thermoleptolyngbya</taxon>
        <taxon>Thermoleptolyngbya sichuanensis</taxon>
    </lineage>
</organism>
<evidence type="ECO:0000313" key="1">
    <source>
        <dbReference type="EMBL" id="QKD80767.1"/>
    </source>
</evidence>
<dbReference type="Proteomes" id="UP000505210">
    <property type="component" value="Chromosome"/>
</dbReference>
<dbReference type="AlphaFoldDB" id="A0A6M8B7T6"/>
<sequence>MKSINLFTPIAHGFEVLFRGKTQSVSSQRTTQPSDDLATQLTLSLKQLEQFKAAATTQFTPTADSAQRQRNAWQGFVRWLTQAPELRVWQTRHASGQVDWHAYDPERDRHFSTDSEDEMRRWIEARYAG</sequence>